<dbReference type="AlphaFoldDB" id="A0A5C6AQV2"/>
<accession>A0A5C6AQV2</accession>
<proteinExistence type="predicted"/>
<keyword evidence="2" id="KW-1185">Reference proteome</keyword>
<evidence type="ECO:0000313" key="2">
    <source>
        <dbReference type="Proteomes" id="UP000316213"/>
    </source>
</evidence>
<protein>
    <submittedName>
        <fullName evidence="1">Uncharacterized protein</fullName>
    </submittedName>
</protein>
<sequence>MAPSPELFLIHSDHAANPAKIGGVVIRSELVLFRFGGGVGQRGDVRHV</sequence>
<dbReference type="Proteomes" id="UP000316213">
    <property type="component" value="Unassembled WGS sequence"/>
</dbReference>
<evidence type="ECO:0000313" key="1">
    <source>
        <dbReference type="EMBL" id="TWU01867.1"/>
    </source>
</evidence>
<dbReference type="EMBL" id="SJPM01000002">
    <property type="protein sequence ID" value="TWU01867.1"/>
    <property type="molecule type" value="Genomic_DNA"/>
</dbReference>
<dbReference type="RefSeq" id="WP_231602818.1">
    <property type="nucleotide sequence ID" value="NZ_SJPM01000002.1"/>
</dbReference>
<reference evidence="1 2" key="1">
    <citation type="submission" date="2019-02" db="EMBL/GenBank/DDBJ databases">
        <title>Deep-cultivation of Planctomycetes and their phenomic and genomic characterization uncovers novel biology.</title>
        <authorList>
            <person name="Wiegand S."/>
            <person name="Jogler M."/>
            <person name="Boedeker C."/>
            <person name="Pinto D."/>
            <person name="Vollmers J."/>
            <person name="Rivas-Marin E."/>
            <person name="Kohn T."/>
            <person name="Peeters S.H."/>
            <person name="Heuer A."/>
            <person name="Rast P."/>
            <person name="Oberbeckmann S."/>
            <person name="Bunk B."/>
            <person name="Jeske O."/>
            <person name="Meyerdierks A."/>
            <person name="Storesund J.E."/>
            <person name="Kallscheuer N."/>
            <person name="Luecker S."/>
            <person name="Lage O.M."/>
            <person name="Pohl T."/>
            <person name="Merkel B.J."/>
            <person name="Hornburger P."/>
            <person name="Mueller R.-W."/>
            <person name="Bruemmer F."/>
            <person name="Labrenz M."/>
            <person name="Spormann A.M."/>
            <person name="Op Den Camp H."/>
            <person name="Overmann J."/>
            <person name="Amann R."/>
            <person name="Jetten M.S.M."/>
            <person name="Mascher T."/>
            <person name="Medema M.H."/>
            <person name="Devos D.P."/>
            <person name="Kaster A.-K."/>
            <person name="Ovreas L."/>
            <person name="Rohde M."/>
            <person name="Galperin M.Y."/>
            <person name="Jogler C."/>
        </authorList>
    </citation>
    <scope>NUCLEOTIDE SEQUENCE [LARGE SCALE GENOMIC DNA]</scope>
    <source>
        <strain evidence="1 2">Pla100</strain>
    </source>
</reference>
<name>A0A5C6AQV2_9BACT</name>
<comment type="caution">
    <text evidence="1">The sequence shown here is derived from an EMBL/GenBank/DDBJ whole genome shotgun (WGS) entry which is preliminary data.</text>
</comment>
<organism evidence="1 2">
    <name type="scientific">Neorhodopirellula pilleata</name>
    <dbReference type="NCBI Taxonomy" id="2714738"/>
    <lineage>
        <taxon>Bacteria</taxon>
        <taxon>Pseudomonadati</taxon>
        <taxon>Planctomycetota</taxon>
        <taxon>Planctomycetia</taxon>
        <taxon>Pirellulales</taxon>
        <taxon>Pirellulaceae</taxon>
        <taxon>Neorhodopirellula</taxon>
    </lineage>
</organism>
<gene>
    <name evidence="1" type="ORF">Pla100_16030</name>
</gene>